<evidence type="ECO:0000256" key="1">
    <source>
        <dbReference type="ARBA" id="ARBA00005184"/>
    </source>
</evidence>
<dbReference type="Pfam" id="PF01095">
    <property type="entry name" value="Pectinesterase"/>
    <property type="match status" value="2"/>
</dbReference>
<keyword evidence="3" id="KW-0063">Aspartyl esterase</keyword>
<reference evidence="7 8" key="2">
    <citation type="submission" date="2020-07" db="EMBL/GenBank/DDBJ databases">
        <title>Genome assembly of wild tea tree DASZ reveals pedigree and selection history of tea varieties.</title>
        <authorList>
            <person name="Zhang W."/>
        </authorList>
    </citation>
    <scope>NUCLEOTIDE SEQUENCE [LARGE SCALE GENOMIC DNA]</scope>
    <source>
        <strain evidence="8">cv. G240</strain>
        <tissue evidence="7">Leaf</tissue>
    </source>
</reference>
<dbReference type="InterPro" id="IPR011050">
    <property type="entry name" value="Pectin_lyase_fold/virulence"/>
</dbReference>
<protein>
    <recommendedName>
        <fullName evidence="6">Pectinesterase catalytic domain-containing protein</fullName>
    </recommendedName>
</protein>
<dbReference type="GO" id="GO:0042545">
    <property type="term" value="P:cell wall modification"/>
    <property type="evidence" value="ECO:0007669"/>
    <property type="project" value="InterPro"/>
</dbReference>
<dbReference type="AlphaFoldDB" id="A0A7J7GN49"/>
<dbReference type="SUPFAM" id="SSF51126">
    <property type="entry name" value="Pectin lyase-like"/>
    <property type="match status" value="1"/>
</dbReference>
<dbReference type="Gene3D" id="2.160.20.10">
    <property type="entry name" value="Single-stranded right-handed beta-helix, Pectin lyase-like"/>
    <property type="match status" value="1"/>
</dbReference>
<name>A0A7J7GN49_CAMSI</name>
<comment type="pathway">
    <text evidence="1">Glycan metabolism; pectin degradation; 2-dehydro-3-deoxy-D-gluconate from pectin: step 1/5.</text>
</comment>
<keyword evidence="2" id="KW-0378">Hydrolase</keyword>
<dbReference type="InterPro" id="IPR012334">
    <property type="entry name" value="Pectin_lyas_fold"/>
</dbReference>
<dbReference type="InterPro" id="IPR000070">
    <property type="entry name" value="Pectinesterase_cat"/>
</dbReference>
<evidence type="ECO:0000313" key="8">
    <source>
        <dbReference type="Proteomes" id="UP000593564"/>
    </source>
</evidence>
<feature type="domain" description="Pectinesterase catalytic" evidence="6">
    <location>
        <begin position="6"/>
        <end position="132"/>
    </location>
</feature>
<dbReference type="PANTHER" id="PTHR31707">
    <property type="entry name" value="PECTINESTERASE"/>
    <property type="match status" value="1"/>
</dbReference>
<accession>A0A7J7GN49</accession>
<feature type="domain" description="Pectinesterase catalytic" evidence="6">
    <location>
        <begin position="140"/>
        <end position="247"/>
    </location>
</feature>
<evidence type="ECO:0000256" key="5">
    <source>
        <dbReference type="ARBA" id="ARBA00047928"/>
    </source>
</evidence>
<dbReference type="GO" id="GO:0045490">
    <property type="term" value="P:pectin catabolic process"/>
    <property type="evidence" value="ECO:0007669"/>
    <property type="project" value="UniProtKB-UniPathway"/>
</dbReference>
<dbReference type="EMBL" id="JACBKZ010000010">
    <property type="protein sequence ID" value="KAF5940886.1"/>
    <property type="molecule type" value="Genomic_DNA"/>
</dbReference>
<reference evidence="8" key="1">
    <citation type="journal article" date="2020" name="Nat. Commun.">
        <title>Genome assembly of wild tea tree DASZ reveals pedigree and selection history of tea varieties.</title>
        <authorList>
            <person name="Zhang W."/>
            <person name="Zhang Y."/>
            <person name="Qiu H."/>
            <person name="Guo Y."/>
            <person name="Wan H."/>
            <person name="Zhang X."/>
            <person name="Scossa F."/>
            <person name="Alseekh S."/>
            <person name="Zhang Q."/>
            <person name="Wang P."/>
            <person name="Xu L."/>
            <person name="Schmidt M.H."/>
            <person name="Jia X."/>
            <person name="Li D."/>
            <person name="Zhu A."/>
            <person name="Guo F."/>
            <person name="Chen W."/>
            <person name="Ni D."/>
            <person name="Usadel B."/>
            <person name="Fernie A.R."/>
            <person name="Wen W."/>
        </authorList>
    </citation>
    <scope>NUCLEOTIDE SEQUENCE [LARGE SCALE GENOMIC DNA]</scope>
    <source>
        <strain evidence="8">cv. G240</strain>
    </source>
</reference>
<comment type="caution">
    <text evidence="7">The sequence shown here is derived from an EMBL/GenBank/DDBJ whole genome shotgun (WGS) entry which is preliminary data.</text>
</comment>
<gene>
    <name evidence="7" type="ORF">HYC85_022053</name>
</gene>
<keyword evidence="8" id="KW-1185">Reference proteome</keyword>
<organism evidence="7 8">
    <name type="scientific">Camellia sinensis</name>
    <name type="common">Tea plant</name>
    <name type="synonym">Thea sinensis</name>
    <dbReference type="NCBI Taxonomy" id="4442"/>
    <lineage>
        <taxon>Eukaryota</taxon>
        <taxon>Viridiplantae</taxon>
        <taxon>Streptophyta</taxon>
        <taxon>Embryophyta</taxon>
        <taxon>Tracheophyta</taxon>
        <taxon>Spermatophyta</taxon>
        <taxon>Magnoliopsida</taxon>
        <taxon>eudicotyledons</taxon>
        <taxon>Gunneridae</taxon>
        <taxon>Pentapetalae</taxon>
        <taxon>asterids</taxon>
        <taxon>Ericales</taxon>
        <taxon>Theaceae</taxon>
        <taxon>Camellia</taxon>
    </lineage>
</organism>
<evidence type="ECO:0000313" key="7">
    <source>
        <dbReference type="EMBL" id="KAF5940886.1"/>
    </source>
</evidence>
<evidence type="ECO:0000256" key="2">
    <source>
        <dbReference type="ARBA" id="ARBA00022801"/>
    </source>
</evidence>
<evidence type="ECO:0000259" key="6">
    <source>
        <dbReference type="Pfam" id="PF01095"/>
    </source>
</evidence>
<dbReference type="Proteomes" id="UP000593564">
    <property type="component" value="Unassembled WGS sequence"/>
</dbReference>
<dbReference type="GO" id="GO:0030599">
    <property type="term" value="F:pectinesterase activity"/>
    <property type="evidence" value="ECO:0007669"/>
    <property type="project" value="UniProtKB-EC"/>
</dbReference>
<dbReference type="UniPathway" id="UPA00545">
    <property type="reaction ID" value="UER00823"/>
</dbReference>
<comment type="catalytic activity">
    <reaction evidence="5">
        <text>[(1-&gt;4)-alpha-D-galacturonosyl methyl ester](n) + n H2O = [(1-&gt;4)-alpha-D-galacturonosyl](n) + n methanol + n H(+)</text>
        <dbReference type="Rhea" id="RHEA:22380"/>
        <dbReference type="Rhea" id="RHEA-COMP:14570"/>
        <dbReference type="Rhea" id="RHEA-COMP:14573"/>
        <dbReference type="ChEBI" id="CHEBI:15377"/>
        <dbReference type="ChEBI" id="CHEBI:15378"/>
        <dbReference type="ChEBI" id="CHEBI:17790"/>
        <dbReference type="ChEBI" id="CHEBI:140522"/>
        <dbReference type="ChEBI" id="CHEBI:140523"/>
        <dbReference type="EC" id="3.1.1.11"/>
    </reaction>
</comment>
<proteinExistence type="predicted"/>
<keyword evidence="4" id="KW-0961">Cell wall biogenesis/degradation</keyword>
<sequence length="264" mass="29568">MFYEYDRYYIRVKPGVYSEYVVMGENKTNIALIGDDAATTKIMGNRSNATGFGTRRCLWEGFIGQSLTIENSAPINSHQVVALYNNADHSAFYKCIFMGYPDTLLANKNSQFYKNCEISGIVDFIFGYASTVGKPDPTLTNFGFSFQNCTINVAPELRSRKKEVKAFLGRPWKNYATVVFMESYLDEIVLPEGWTLCCNNMIMMFTEYNYRGPGADTSRRAKLPGCKVFTSAAEATPLTVSKLIDGDSWIPQTGIPYRGGSINV</sequence>
<evidence type="ECO:0000256" key="4">
    <source>
        <dbReference type="ARBA" id="ARBA00023316"/>
    </source>
</evidence>
<evidence type="ECO:0000256" key="3">
    <source>
        <dbReference type="ARBA" id="ARBA00023085"/>
    </source>
</evidence>